<feature type="domain" description="RRM" evidence="4">
    <location>
        <begin position="57"/>
        <end position="161"/>
    </location>
</feature>
<feature type="compositionally biased region" description="Basic and acidic residues" evidence="3">
    <location>
        <begin position="156"/>
        <end position="165"/>
    </location>
</feature>
<keyword evidence="1 2" id="KW-0694">RNA-binding</keyword>
<dbReference type="InterPro" id="IPR035979">
    <property type="entry name" value="RBD_domain_sf"/>
</dbReference>
<dbReference type="PANTHER" id="PTHR48024:SF56">
    <property type="entry name" value="HETEROGENEOUS NUCLEAR RIBONUCLEOPROTEIN A0"/>
    <property type="match status" value="1"/>
</dbReference>
<dbReference type="OrthoDB" id="1875751at2759"/>
<dbReference type="PANTHER" id="PTHR48024">
    <property type="entry name" value="GEO13361P1-RELATED"/>
    <property type="match status" value="1"/>
</dbReference>
<protein>
    <recommendedName>
        <fullName evidence="4">RRM domain-containing protein</fullName>
    </recommendedName>
</protein>
<comment type="caution">
    <text evidence="5">The sequence shown here is derived from an EMBL/GenBank/DDBJ whole genome shotgun (WGS) entry which is preliminary data.</text>
</comment>
<feature type="compositionally biased region" description="Basic and acidic residues" evidence="3">
    <location>
        <begin position="362"/>
        <end position="374"/>
    </location>
</feature>
<reference evidence="6" key="1">
    <citation type="journal article" date="2023" name="Commun. Biol.">
        <title>Genome analysis of Parmales, the sister group of diatoms, reveals the evolutionary specialization of diatoms from phago-mixotrophs to photoautotrophs.</title>
        <authorList>
            <person name="Ban H."/>
            <person name="Sato S."/>
            <person name="Yoshikawa S."/>
            <person name="Yamada K."/>
            <person name="Nakamura Y."/>
            <person name="Ichinomiya M."/>
            <person name="Sato N."/>
            <person name="Blanc-Mathieu R."/>
            <person name="Endo H."/>
            <person name="Kuwata A."/>
            <person name="Ogata H."/>
        </authorList>
    </citation>
    <scope>NUCLEOTIDE SEQUENCE [LARGE SCALE GENOMIC DNA]</scope>
</reference>
<dbReference type="PROSITE" id="PS50102">
    <property type="entry name" value="RRM"/>
    <property type="match status" value="1"/>
</dbReference>
<feature type="region of interest" description="Disordered" evidence="3">
    <location>
        <begin position="1"/>
        <end position="29"/>
    </location>
</feature>
<feature type="compositionally biased region" description="Basic and acidic residues" evidence="3">
    <location>
        <begin position="333"/>
        <end position="352"/>
    </location>
</feature>
<evidence type="ECO:0000256" key="1">
    <source>
        <dbReference type="ARBA" id="ARBA00022884"/>
    </source>
</evidence>
<dbReference type="AlphaFoldDB" id="A0A9W7GMD0"/>
<feature type="region of interest" description="Disordered" evidence="3">
    <location>
        <begin position="308"/>
        <end position="381"/>
    </location>
</feature>
<evidence type="ECO:0000259" key="4">
    <source>
        <dbReference type="PROSITE" id="PS50102"/>
    </source>
</evidence>
<feature type="compositionally biased region" description="Polar residues" evidence="3">
    <location>
        <begin position="167"/>
        <end position="189"/>
    </location>
</feature>
<organism evidence="5 6">
    <name type="scientific">Triparma columacea</name>
    <dbReference type="NCBI Taxonomy" id="722753"/>
    <lineage>
        <taxon>Eukaryota</taxon>
        <taxon>Sar</taxon>
        <taxon>Stramenopiles</taxon>
        <taxon>Ochrophyta</taxon>
        <taxon>Bolidophyceae</taxon>
        <taxon>Parmales</taxon>
        <taxon>Triparmaceae</taxon>
        <taxon>Triparma</taxon>
    </lineage>
</organism>
<proteinExistence type="predicted"/>
<dbReference type="Pfam" id="PF00076">
    <property type="entry name" value="RRM_1"/>
    <property type="match status" value="1"/>
</dbReference>
<dbReference type="InterPro" id="IPR012677">
    <property type="entry name" value="Nucleotide-bd_a/b_plait_sf"/>
</dbReference>
<evidence type="ECO:0000313" key="5">
    <source>
        <dbReference type="EMBL" id="GMI47539.1"/>
    </source>
</evidence>
<dbReference type="InterPro" id="IPR050886">
    <property type="entry name" value="RNA-binding_reg"/>
</dbReference>
<sequence length="381" mass="41891">MDSVPNPQSGRVAAAEDEVQGQSQSLHSYSGAVDPSLEAQFSQFSLDHPHVQMTQPGKLFVGGVSGTTTKVMFDEYFSQFGYMIDSVVMFDKETRNSRGFGFVTYEDKADADRVMEIQAQEVAKVIAAHKKKHPGEEIDESTIKAGHIIDEKVVEIKRAEPRPEPSKLTSNSGKWKNQKNPYQQLQNQTARRHMVGRGAGSYPRSMPYRQLQQQPVMTQFNGYHAQSGYMHPNQMYMQHYPPHMYNQGHMGHQQYYNPGAVPSSPSDIAAQGFVAHHYVPHPHQQPIYPDGSAGGYMAYSGMDGNVYYSPPPPPHKGSGDLGGEGKVPAAGSEELKGEGGKSKRGWEDRGDKTSTTATKSGAKVENEKKAESEKGAVANIS</sequence>
<gene>
    <name evidence="5" type="ORF">TrCOL_g2143</name>
</gene>
<dbReference type="SMART" id="SM00360">
    <property type="entry name" value="RRM"/>
    <property type="match status" value="1"/>
</dbReference>
<evidence type="ECO:0000313" key="6">
    <source>
        <dbReference type="Proteomes" id="UP001165065"/>
    </source>
</evidence>
<dbReference type="InterPro" id="IPR000504">
    <property type="entry name" value="RRM_dom"/>
</dbReference>
<feature type="region of interest" description="Disordered" evidence="3">
    <location>
        <begin position="156"/>
        <end position="199"/>
    </location>
</feature>
<name>A0A9W7GMD0_9STRA</name>
<evidence type="ECO:0000256" key="2">
    <source>
        <dbReference type="PROSITE-ProRule" id="PRU00176"/>
    </source>
</evidence>
<keyword evidence="6" id="KW-1185">Reference proteome</keyword>
<accession>A0A9W7GMD0</accession>
<dbReference type="GO" id="GO:0003723">
    <property type="term" value="F:RNA binding"/>
    <property type="evidence" value="ECO:0007669"/>
    <property type="project" value="UniProtKB-UniRule"/>
</dbReference>
<dbReference type="Proteomes" id="UP001165065">
    <property type="component" value="Unassembled WGS sequence"/>
</dbReference>
<dbReference type="GO" id="GO:0005634">
    <property type="term" value="C:nucleus"/>
    <property type="evidence" value="ECO:0007669"/>
    <property type="project" value="TreeGrafter"/>
</dbReference>
<evidence type="ECO:0000256" key="3">
    <source>
        <dbReference type="SAM" id="MobiDB-lite"/>
    </source>
</evidence>
<dbReference type="SUPFAM" id="SSF54928">
    <property type="entry name" value="RNA-binding domain, RBD"/>
    <property type="match status" value="1"/>
</dbReference>
<dbReference type="Gene3D" id="3.30.70.330">
    <property type="match status" value="1"/>
</dbReference>
<dbReference type="EMBL" id="BRYA01000350">
    <property type="protein sequence ID" value="GMI47539.1"/>
    <property type="molecule type" value="Genomic_DNA"/>
</dbReference>